<evidence type="ECO:0000313" key="1">
    <source>
        <dbReference type="EMBL" id="KAF4648374.1"/>
    </source>
</evidence>
<dbReference type="AlphaFoldDB" id="A0A7J6KN57"/>
<name>A0A7J6KN57_PERCH</name>
<keyword evidence="2" id="KW-1185">Reference proteome</keyword>
<protein>
    <submittedName>
        <fullName evidence="1">Uncharacterized protein</fullName>
    </submittedName>
</protein>
<reference evidence="1 2" key="1">
    <citation type="submission" date="2020-04" db="EMBL/GenBank/DDBJ databases">
        <title>Perkinsus chesapeaki whole genome sequence.</title>
        <authorList>
            <person name="Bogema D.R."/>
        </authorList>
    </citation>
    <scope>NUCLEOTIDE SEQUENCE [LARGE SCALE GENOMIC DNA]</scope>
    <source>
        <strain evidence="1">ATCC PRA-425</strain>
    </source>
</reference>
<accession>A0A7J6KN57</accession>
<evidence type="ECO:0000313" key="2">
    <source>
        <dbReference type="Proteomes" id="UP000591131"/>
    </source>
</evidence>
<organism evidence="1 2">
    <name type="scientific">Perkinsus chesapeaki</name>
    <name type="common">Clam parasite</name>
    <name type="synonym">Perkinsus andrewsi</name>
    <dbReference type="NCBI Taxonomy" id="330153"/>
    <lineage>
        <taxon>Eukaryota</taxon>
        <taxon>Sar</taxon>
        <taxon>Alveolata</taxon>
        <taxon>Perkinsozoa</taxon>
        <taxon>Perkinsea</taxon>
        <taxon>Perkinsida</taxon>
        <taxon>Perkinsidae</taxon>
        <taxon>Perkinsus</taxon>
    </lineage>
</organism>
<feature type="non-terminal residue" evidence="1">
    <location>
        <position position="345"/>
    </location>
</feature>
<gene>
    <name evidence="1" type="ORF">FOL47_003367</name>
</gene>
<sequence>MYLTRGTVAKWKYAWPSVMWAVAFFRVDEDSTYCTPEKRWKLIPNTLRESWKGRAQQYSAYSGIDLQQISVCFVDKTTEKKWLNDMKNTGDLQSIRSYLEASYIPCVRCPCGAQEFTDDCKSMRFYHIIEKALPTFTSFGSDAYKTLRGMRNDFAEPWIQYGQHVSGAVRIDGEGLSLLTCDEHPRGILLQYVHAPSSPIGLLPAAYAEQLGPVVMAPALLRNLQPKYSSHTWQLNEVRGGYQGLSSWVVSQRRKWAIRSELLARQEALVYKEREDLRSYIEHHVRTEYNEVVFRQLEQESVPDKNILHEAVKGASYITAQESVEMLRTRKTKPDDSRTRMAAIT</sequence>
<dbReference type="Proteomes" id="UP000591131">
    <property type="component" value="Unassembled WGS sequence"/>
</dbReference>
<dbReference type="EMBL" id="JAAPAO010002021">
    <property type="protein sequence ID" value="KAF4648374.1"/>
    <property type="molecule type" value="Genomic_DNA"/>
</dbReference>
<proteinExistence type="predicted"/>
<comment type="caution">
    <text evidence="1">The sequence shown here is derived from an EMBL/GenBank/DDBJ whole genome shotgun (WGS) entry which is preliminary data.</text>
</comment>